<dbReference type="PANTHER" id="PTHR11228:SF34">
    <property type="entry name" value="TUNGSTEN-CONTAINING ALDEHYDE FERREDOXIN OXIDOREDUCTASE COFACTOR MODIFYING PROTEIN"/>
    <property type="match status" value="1"/>
</dbReference>
<dbReference type="STRING" id="150033.RV14_GL001385"/>
<organism evidence="1 2">
    <name type="scientific">Enterococcus ratti</name>
    <dbReference type="NCBI Taxonomy" id="150033"/>
    <lineage>
        <taxon>Bacteria</taxon>
        <taxon>Bacillati</taxon>
        <taxon>Bacillota</taxon>
        <taxon>Bacilli</taxon>
        <taxon>Lactobacillales</taxon>
        <taxon>Enterococcaceae</taxon>
        <taxon>Enterococcus</taxon>
    </lineage>
</organism>
<proteinExistence type="predicted"/>
<dbReference type="InterPro" id="IPR058240">
    <property type="entry name" value="rSAM_sf"/>
</dbReference>
<dbReference type="Proteomes" id="UP000182152">
    <property type="component" value="Unassembled WGS sequence"/>
</dbReference>
<gene>
    <name evidence="1" type="ORF">RV14_GL001385</name>
</gene>
<accession>A0A1L8WR44</accession>
<comment type="caution">
    <text evidence="1">The sequence shown here is derived from an EMBL/GenBank/DDBJ whole genome shotgun (WGS) entry which is preliminary data.</text>
</comment>
<keyword evidence="2" id="KW-1185">Reference proteome</keyword>
<dbReference type="AlphaFoldDB" id="A0A1L8WR44"/>
<dbReference type="InterPro" id="IPR050377">
    <property type="entry name" value="Radical_SAM_PqqE_MftC-like"/>
</dbReference>
<dbReference type="SUPFAM" id="SSF102114">
    <property type="entry name" value="Radical SAM enzymes"/>
    <property type="match status" value="1"/>
</dbReference>
<dbReference type="PANTHER" id="PTHR11228">
    <property type="entry name" value="RADICAL SAM DOMAIN PROTEIN"/>
    <property type="match status" value="1"/>
</dbReference>
<reference evidence="1 2" key="1">
    <citation type="submission" date="2014-12" db="EMBL/GenBank/DDBJ databases">
        <title>Draft genome sequences of 29 type strains of Enterococci.</title>
        <authorList>
            <person name="Zhong Z."/>
            <person name="Sun Z."/>
            <person name="Liu W."/>
            <person name="Zhang W."/>
            <person name="Zhang H."/>
        </authorList>
    </citation>
    <scope>NUCLEOTIDE SEQUENCE [LARGE SCALE GENOMIC DNA]</scope>
    <source>
        <strain evidence="1 2">DSM 15687</strain>
    </source>
</reference>
<name>A0A1L8WR44_9ENTE</name>
<sequence length="302" mass="34833">MLSLEGIKKIIDEAAEFDSLSMIVWTGGEATLLRNNLLEGISYANSKNLKSRVISNAYWAKDIETAKEYLCKLKEAGMVELNVSTGDNHQQYISIDKVLNAVYASVSERLSTAITIELTKNSKFSQKNLESPPTFQRIKNEGLDKYLEILSSPWVSLKNDEKYKYDEIEDSEIENGCDNLFNYLAVDSYNRIYSCCGITVRRIKQLNIGNLKKDKLVESYQLQEKDILKKWLYVSGPIKIIHQVHKWNPEIVLPEFAHYCQFCDYIYNNKNVLQTISENISTIEPEINQMFSDKIEFNSLFK</sequence>
<dbReference type="EMBL" id="JXLB01000003">
    <property type="protein sequence ID" value="OJG83507.1"/>
    <property type="molecule type" value="Genomic_DNA"/>
</dbReference>
<dbReference type="InterPro" id="IPR013785">
    <property type="entry name" value="Aldolase_TIM"/>
</dbReference>
<evidence type="ECO:0000313" key="2">
    <source>
        <dbReference type="Proteomes" id="UP000182152"/>
    </source>
</evidence>
<dbReference type="CDD" id="cd21109">
    <property type="entry name" value="SPASM"/>
    <property type="match status" value="1"/>
</dbReference>
<evidence type="ECO:0000313" key="1">
    <source>
        <dbReference type="EMBL" id="OJG83507.1"/>
    </source>
</evidence>
<protein>
    <submittedName>
        <fullName evidence="1">Radical SAM domain protein</fullName>
    </submittedName>
</protein>
<dbReference type="Gene3D" id="3.20.20.70">
    <property type="entry name" value="Aldolase class I"/>
    <property type="match status" value="1"/>
</dbReference>